<evidence type="ECO:0000313" key="2">
    <source>
        <dbReference type="RefSeq" id="XP_020094603.1"/>
    </source>
</evidence>
<dbReference type="OrthoDB" id="696112at2759"/>
<dbReference type="Proteomes" id="UP000515123">
    <property type="component" value="Linkage group 8"/>
</dbReference>
<organism evidence="1 2">
    <name type="scientific">Ananas comosus</name>
    <name type="common">Pineapple</name>
    <name type="synonym">Ananas ananas</name>
    <dbReference type="NCBI Taxonomy" id="4615"/>
    <lineage>
        <taxon>Eukaryota</taxon>
        <taxon>Viridiplantae</taxon>
        <taxon>Streptophyta</taxon>
        <taxon>Embryophyta</taxon>
        <taxon>Tracheophyta</taxon>
        <taxon>Spermatophyta</taxon>
        <taxon>Magnoliopsida</taxon>
        <taxon>Liliopsida</taxon>
        <taxon>Poales</taxon>
        <taxon>Bromeliaceae</taxon>
        <taxon>Bromelioideae</taxon>
        <taxon>Ananas</taxon>
    </lineage>
</organism>
<gene>
    <name evidence="2" type="primary">LOC109714403</name>
</gene>
<reference evidence="1" key="1">
    <citation type="journal article" date="2015" name="Nat. Genet.">
        <title>The pineapple genome and the evolution of CAM photosynthesis.</title>
        <authorList>
            <person name="Ming R."/>
            <person name="VanBuren R."/>
            <person name="Wai C.M."/>
            <person name="Tang H."/>
            <person name="Schatz M.C."/>
            <person name="Bowers J.E."/>
            <person name="Lyons E."/>
            <person name="Wang M.L."/>
            <person name="Chen J."/>
            <person name="Biggers E."/>
            <person name="Zhang J."/>
            <person name="Huang L."/>
            <person name="Zhang L."/>
            <person name="Miao W."/>
            <person name="Zhang J."/>
            <person name="Ye Z."/>
            <person name="Miao C."/>
            <person name="Lin Z."/>
            <person name="Wang H."/>
            <person name="Zhou H."/>
            <person name="Yim W.C."/>
            <person name="Priest H.D."/>
            <person name="Zheng C."/>
            <person name="Woodhouse M."/>
            <person name="Edger P.P."/>
            <person name="Guyot R."/>
            <person name="Guo H.B."/>
            <person name="Guo H."/>
            <person name="Zheng G."/>
            <person name="Singh R."/>
            <person name="Sharma A."/>
            <person name="Min X."/>
            <person name="Zheng Y."/>
            <person name="Lee H."/>
            <person name="Gurtowski J."/>
            <person name="Sedlazeck F.J."/>
            <person name="Harkess A."/>
            <person name="McKain M.R."/>
            <person name="Liao Z."/>
            <person name="Fang J."/>
            <person name="Liu J."/>
            <person name="Zhang X."/>
            <person name="Zhang Q."/>
            <person name="Hu W."/>
            <person name="Qin Y."/>
            <person name="Wang K."/>
            <person name="Chen L.Y."/>
            <person name="Shirley N."/>
            <person name="Lin Y.R."/>
            <person name="Liu L.Y."/>
            <person name="Hernandez A.G."/>
            <person name="Wright C.L."/>
            <person name="Bulone V."/>
            <person name="Tuskan G.A."/>
            <person name="Heath K."/>
            <person name="Zee F."/>
            <person name="Moore P.H."/>
            <person name="Sunkar R."/>
            <person name="Leebens-Mack J.H."/>
            <person name="Mockler T."/>
            <person name="Bennetzen J.L."/>
            <person name="Freeling M."/>
            <person name="Sankoff D."/>
            <person name="Paterson A.H."/>
            <person name="Zhu X."/>
            <person name="Yang X."/>
            <person name="Smith J.A."/>
            <person name="Cushman J.C."/>
            <person name="Paull R.E."/>
            <person name="Yu Q."/>
        </authorList>
    </citation>
    <scope>NUCLEOTIDE SEQUENCE [LARGE SCALE GENOMIC DNA]</scope>
    <source>
        <strain evidence="1">cv. F153</strain>
    </source>
</reference>
<protein>
    <submittedName>
        <fullName evidence="2">Uncharacterized protein LOC109714403 isoform X1</fullName>
    </submittedName>
</protein>
<dbReference type="AlphaFoldDB" id="A0A6P5FMB5"/>
<name>A0A6P5FMB5_ANACO</name>
<sequence>MEFITEMGVVLRQYAPLNVNKWAEVPMHYKDKMWDDLMRMSEQNKANRAKQSTSSICVYKRGDDNIYIFVPPCSQHIYFLCKGDSFVGCSWIWRILLHLGC</sequence>
<evidence type="ECO:0000313" key="1">
    <source>
        <dbReference type="Proteomes" id="UP000515123"/>
    </source>
</evidence>
<dbReference type="RefSeq" id="XP_020094603.1">
    <property type="nucleotide sequence ID" value="XM_020239014.1"/>
</dbReference>
<proteinExistence type="predicted"/>
<reference evidence="2" key="2">
    <citation type="submission" date="2025-08" db="UniProtKB">
        <authorList>
            <consortium name="RefSeq"/>
        </authorList>
    </citation>
    <scope>IDENTIFICATION</scope>
    <source>
        <tissue evidence="2">Leaf</tissue>
    </source>
</reference>
<keyword evidence="1" id="KW-1185">Reference proteome</keyword>
<accession>A0A6P5FMB5</accession>
<dbReference type="GeneID" id="109714403"/>